<feature type="compositionally biased region" description="Low complexity" evidence="1">
    <location>
        <begin position="264"/>
        <end position="275"/>
    </location>
</feature>
<gene>
    <name evidence="2" type="ORF">CBR_g31921</name>
</gene>
<feature type="compositionally biased region" description="Acidic residues" evidence="1">
    <location>
        <begin position="385"/>
        <end position="413"/>
    </location>
</feature>
<feature type="region of interest" description="Disordered" evidence="1">
    <location>
        <begin position="264"/>
        <end position="291"/>
    </location>
</feature>
<feature type="compositionally biased region" description="Basic residues" evidence="1">
    <location>
        <begin position="23"/>
        <end position="32"/>
    </location>
</feature>
<name>A0A388LG19_CHABU</name>
<evidence type="ECO:0000313" key="2">
    <source>
        <dbReference type="EMBL" id="GBG81249.1"/>
    </source>
</evidence>
<reference evidence="2 3" key="1">
    <citation type="journal article" date="2018" name="Cell">
        <title>The Chara Genome: Secondary Complexity and Implications for Plant Terrestrialization.</title>
        <authorList>
            <person name="Nishiyama T."/>
            <person name="Sakayama H."/>
            <person name="Vries J.D."/>
            <person name="Buschmann H."/>
            <person name="Saint-Marcoux D."/>
            <person name="Ullrich K.K."/>
            <person name="Haas F.B."/>
            <person name="Vanderstraeten L."/>
            <person name="Becker D."/>
            <person name="Lang D."/>
            <person name="Vosolsobe S."/>
            <person name="Rombauts S."/>
            <person name="Wilhelmsson P.K.I."/>
            <person name="Janitza P."/>
            <person name="Kern R."/>
            <person name="Heyl A."/>
            <person name="Rumpler F."/>
            <person name="Villalobos L.I.A.C."/>
            <person name="Clay J.M."/>
            <person name="Skokan R."/>
            <person name="Toyoda A."/>
            <person name="Suzuki Y."/>
            <person name="Kagoshima H."/>
            <person name="Schijlen E."/>
            <person name="Tajeshwar N."/>
            <person name="Catarino B."/>
            <person name="Hetherington A.J."/>
            <person name="Saltykova A."/>
            <person name="Bonnot C."/>
            <person name="Breuninger H."/>
            <person name="Symeonidi A."/>
            <person name="Radhakrishnan G.V."/>
            <person name="Van Nieuwerburgh F."/>
            <person name="Deforce D."/>
            <person name="Chang C."/>
            <person name="Karol K.G."/>
            <person name="Hedrich R."/>
            <person name="Ulvskov P."/>
            <person name="Glockner G."/>
            <person name="Delwiche C.F."/>
            <person name="Petrasek J."/>
            <person name="Van de Peer Y."/>
            <person name="Friml J."/>
            <person name="Beilby M."/>
            <person name="Dolan L."/>
            <person name="Kohara Y."/>
            <person name="Sugano S."/>
            <person name="Fujiyama A."/>
            <person name="Delaux P.-M."/>
            <person name="Quint M."/>
            <person name="TheiBen G."/>
            <person name="Hagemann M."/>
            <person name="Harholt J."/>
            <person name="Dunand C."/>
            <person name="Zachgo S."/>
            <person name="Langdale J."/>
            <person name="Maumus F."/>
            <person name="Straeten D.V.D."/>
            <person name="Gould S.B."/>
            <person name="Rensing S.A."/>
        </authorList>
    </citation>
    <scope>NUCLEOTIDE SEQUENCE [LARGE SCALE GENOMIC DNA]</scope>
    <source>
        <strain evidence="2 3">S276</strain>
    </source>
</reference>
<comment type="caution">
    <text evidence="2">The sequence shown here is derived from an EMBL/GenBank/DDBJ whole genome shotgun (WGS) entry which is preliminary data.</text>
</comment>
<feature type="region of interest" description="Disordered" evidence="1">
    <location>
        <begin position="363"/>
        <end position="426"/>
    </location>
</feature>
<feature type="compositionally biased region" description="Low complexity" evidence="1">
    <location>
        <begin position="414"/>
        <end position="426"/>
    </location>
</feature>
<sequence>MSQDNRRSHRGRSRSPPKERSRSRSRSRRRRRAASESPKRYARPQWEIRRNDFPPPENRAWFTTDLKEEIFALRRDYDKICKTNELLLTKIEDLTKVVQELKKTKDGEGDNKIEKGKRTTEKVNAKEDGRISPAQVQTMIDKTLETAIPKAARAGTSQQTQNVNTTNGSAQVRNQERMEKLVSEMRKEVDEMKLMKYEMAAVKGALHKINEPARTRTPHVSSTVQQTMFRGVDMVGPGSVGRAQRTTSMGNPSGHLGAYTIRIPATRRPSYSAPSRPFPPPPTRRRTKVRRRISKNKRRMKRDVNFGILPVTYTQLVRTHYTDLKDLCKMHNIRYKDKPQAIAALHRVPGLVKYQGRDFVHDSAKETQIEPENQRMDISSTKDESYEEVESDEEKEEGEDEDDDSESSEEEDLSSTSSSSQDIQGR</sequence>
<dbReference type="Gramene" id="GBG81249">
    <property type="protein sequence ID" value="GBG81249"/>
    <property type="gene ID" value="CBR_g31921"/>
</dbReference>
<organism evidence="2 3">
    <name type="scientific">Chara braunii</name>
    <name type="common">Braun's stonewort</name>
    <dbReference type="NCBI Taxonomy" id="69332"/>
    <lineage>
        <taxon>Eukaryota</taxon>
        <taxon>Viridiplantae</taxon>
        <taxon>Streptophyta</taxon>
        <taxon>Charophyceae</taxon>
        <taxon>Charales</taxon>
        <taxon>Characeae</taxon>
        <taxon>Chara</taxon>
    </lineage>
</organism>
<dbReference type="EMBL" id="BFEA01000369">
    <property type="protein sequence ID" value="GBG81249.1"/>
    <property type="molecule type" value="Genomic_DNA"/>
</dbReference>
<dbReference type="Proteomes" id="UP000265515">
    <property type="component" value="Unassembled WGS sequence"/>
</dbReference>
<evidence type="ECO:0000313" key="3">
    <source>
        <dbReference type="Proteomes" id="UP000265515"/>
    </source>
</evidence>
<proteinExistence type="predicted"/>
<evidence type="ECO:0000256" key="1">
    <source>
        <dbReference type="SAM" id="MobiDB-lite"/>
    </source>
</evidence>
<feature type="compositionally biased region" description="Basic and acidic residues" evidence="1">
    <location>
        <begin position="363"/>
        <end position="384"/>
    </location>
</feature>
<keyword evidence="3" id="KW-1185">Reference proteome</keyword>
<protein>
    <submittedName>
        <fullName evidence="2">Uncharacterized protein</fullName>
    </submittedName>
</protein>
<dbReference type="AlphaFoldDB" id="A0A388LG19"/>
<feature type="region of interest" description="Disordered" evidence="1">
    <location>
        <begin position="1"/>
        <end position="51"/>
    </location>
</feature>
<accession>A0A388LG19</accession>